<evidence type="ECO:0000313" key="4">
    <source>
        <dbReference type="Proteomes" id="UP000539710"/>
    </source>
</evidence>
<dbReference type="GO" id="GO:0004392">
    <property type="term" value="F:heme oxygenase (decyclizing) activity"/>
    <property type="evidence" value="ECO:0007669"/>
    <property type="project" value="InterPro"/>
</dbReference>
<evidence type="ECO:0000313" key="1">
    <source>
        <dbReference type="EMBL" id="MBA5246139.1"/>
    </source>
</evidence>
<dbReference type="Proteomes" id="UP000539710">
    <property type="component" value="Unassembled WGS sequence"/>
</dbReference>
<dbReference type="Gene3D" id="1.20.910.10">
    <property type="entry name" value="Heme oxygenase-like"/>
    <property type="match status" value="1"/>
</dbReference>
<dbReference type="RefSeq" id="WP_181886236.1">
    <property type="nucleotide sequence ID" value="NZ_CP059472.1"/>
</dbReference>
<name>A0A7D7LS13_9FLAO</name>
<dbReference type="InterPro" id="IPR016084">
    <property type="entry name" value="Haem_Oase-like_multi-hlx"/>
</dbReference>
<dbReference type="Pfam" id="PF01126">
    <property type="entry name" value="Heme_oxygenase"/>
    <property type="match status" value="1"/>
</dbReference>
<dbReference type="CDD" id="cd19166">
    <property type="entry name" value="HemeO-bac"/>
    <property type="match status" value="1"/>
</dbReference>
<evidence type="ECO:0000313" key="2">
    <source>
        <dbReference type="EMBL" id="QMS98477.1"/>
    </source>
</evidence>
<keyword evidence="4" id="KW-1185">Reference proteome</keyword>
<dbReference type="KEGG" id="cbau:H1R16_00220"/>
<reference evidence="1" key="3">
    <citation type="submission" date="2020-07" db="EMBL/GenBank/DDBJ databases">
        <authorList>
            <person name="Yang C."/>
        </authorList>
    </citation>
    <scope>NUCLEOTIDE SEQUENCE</scope>
    <source>
        <strain evidence="1">Cx-624</strain>
    </source>
</reference>
<accession>A0A7D7LS13</accession>
<dbReference type="Proteomes" id="UP000515349">
    <property type="component" value="Chromosome"/>
</dbReference>
<proteinExistence type="predicted"/>
<gene>
    <name evidence="2" type="ORF">H1R16_00220</name>
    <name evidence="1" type="ORF">H2507_03055</name>
</gene>
<dbReference type="EMBL" id="JACEUX010000001">
    <property type="protein sequence ID" value="MBA5246139.1"/>
    <property type="molecule type" value="Genomic_DNA"/>
</dbReference>
<dbReference type="AlphaFoldDB" id="A0A7D7LS13"/>
<reference evidence="4" key="2">
    <citation type="submission" date="2020-07" db="EMBL/GenBank/DDBJ databases">
        <title>Flavobacterium sp. xlx-214.</title>
        <authorList>
            <person name="Yang C."/>
        </authorList>
    </citation>
    <scope>NUCLEOTIDE SEQUENCE [LARGE SCALE GENOMIC DNA]</scope>
    <source>
        <strain evidence="4">CX-624</strain>
    </source>
</reference>
<dbReference type="EMBL" id="CP059472">
    <property type="protein sequence ID" value="QMS98477.1"/>
    <property type="molecule type" value="Genomic_DNA"/>
</dbReference>
<sequence>MISEILKNQTKELHDRVEQKFNSAKIFEDNYTPDDYSKLLTYNYLFLRSCEEPVFESLSENFGELLALDKRRKIHLFDLEKEHLNTEKHSAGEICVNSEAEALGIMYVMEGSTLGGNMIAKKLEASDSFMGSKFPYFRCYGDRTGSMWKNFKSVLDEVISEDDHGDVLKGAEKAYHFLLRLPD</sequence>
<dbReference type="SUPFAM" id="SSF48613">
    <property type="entry name" value="Heme oxygenase-like"/>
    <property type="match status" value="1"/>
</dbReference>
<protein>
    <submittedName>
        <fullName evidence="2">Biliverdin-producing heme oxygenase</fullName>
    </submittedName>
</protein>
<dbReference type="InterPro" id="IPR016053">
    <property type="entry name" value="Haem_Oase-like"/>
</dbReference>
<dbReference type="GO" id="GO:0006788">
    <property type="term" value="P:heme oxidation"/>
    <property type="evidence" value="ECO:0007669"/>
    <property type="project" value="InterPro"/>
</dbReference>
<evidence type="ECO:0000313" key="3">
    <source>
        <dbReference type="Proteomes" id="UP000515349"/>
    </source>
</evidence>
<reference evidence="2 3" key="1">
    <citation type="submission" date="2020-07" db="EMBL/GenBank/DDBJ databases">
        <title>Chryseobacterium sp.cx-624.</title>
        <authorList>
            <person name="Yang C."/>
        </authorList>
    </citation>
    <scope>NUCLEOTIDE SEQUENCE [LARGE SCALE GENOMIC DNA]</scope>
    <source>
        <strain evidence="2">Cx-624</strain>
        <strain evidence="3">cx-624</strain>
    </source>
</reference>
<organism evidence="2 3">
    <name type="scientific">Marnyiella aurantia</name>
    <dbReference type="NCBI Taxonomy" id="2758037"/>
    <lineage>
        <taxon>Bacteria</taxon>
        <taxon>Pseudomonadati</taxon>
        <taxon>Bacteroidota</taxon>
        <taxon>Flavobacteriia</taxon>
        <taxon>Flavobacteriales</taxon>
        <taxon>Weeksellaceae</taxon>
        <taxon>Marnyiella</taxon>
    </lineage>
</organism>